<sequence>MLIDNSKYPILNFVLNGRIHVPEIDACSFYAEAASTQNRINEVHSLKNKNVDLLSNSFYDAMIKSSKSFEPILNGSDFTKGLESSGTIIFGNIGVSYIIKNEGMASIWFINGVCAIINTENVTFRTSMHGVGGADLMSNANLRVSFILCYILFKKYAKVDTKTISHKSKLKVGARKYKNKSDIDINLMDCTWFTTIVRNECFSVRGHFRLQPKKDNTGNWTKELIYINEFQKHGYIKRAKVLSN</sequence>
<comment type="caution">
    <text evidence="1">The sequence shown here is derived from an EMBL/GenBank/DDBJ whole genome shotgun (WGS) entry which is preliminary data.</text>
</comment>
<evidence type="ECO:0000313" key="1">
    <source>
        <dbReference type="EMBL" id="KAB6079554.1"/>
    </source>
</evidence>
<dbReference type="AlphaFoldDB" id="A0A1Y4V3M5"/>
<name>A0A1Y4V3M5_9BACE</name>
<dbReference type="Proteomes" id="UP000474077">
    <property type="component" value="Unassembled WGS sequence"/>
</dbReference>
<evidence type="ECO:0000313" key="2">
    <source>
        <dbReference type="Proteomes" id="UP000474077"/>
    </source>
</evidence>
<proteinExistence type="predicted"/>
<dbReference type="RefSeq" id="WP_087323442.1">
    <property type="nucleotide sequence ID" value="NZ_JAPNNX010000003.1"/>
</dbReference>
<gene>
    <name evidence="1" type="ORF">GA560_19535</name>
</gene>
<reference evidence="1 2" key="1">
    <citation type="journal article" date="2019" name="Nat. Med.">
        <title>A library of human gut bacterial isolates paired with longitudinal multiomics data enables mechanistic microbiome research.</title>
        <authorList>
            <person name="Poyet M."/>
            <person name="Groussin M."/>
            <person name="Gibbons S.M."/>
            <person name="Avila-Pacheco J."/>
            <person name="Jiang X."/>
            <person name="Kearney S.M."/>
            <person name="Perrotta A.R."/>
            <person name="Berdy B."/>
            <person name="Zhao S."/>
            <person name="Lieberman T.D."/>
            <person name="Swanson P.K."/>
            <person name="Smith M."/>
            <person name="Roesemann S."/>
            <person name="Alexander J.E."/>
            <person name="Rich S.A."/>
            <person name="Livny J."/>
            <person name="Vlamakis H."/>
            <person name="Clish C."/>
            <person name="Bullock K."/>
            <person name="Deik A."/>
            <person name="Scott J."/>
            <person name="Pierce K.A."/>
            <person name="Xavier R.J."/>
            <person name="Alm E.J."/>
        </authorList>
    </citation>
    <scope>NUCLEOTIDE SEQUENCE [LARGE SCALE GENOMIC DNA]</scope>
    <source>
        <strain evidence="1 2">BIOML-A73</strain>
    </source>
</reference>
<protein>
    <submittedName>
        <fullName evidence="1">Uncharacterized protein</fullName>
    </submittedName>
</protein>
<accession>A0A1Y4V3M5</accession>
<dbReference type="EMBL" id="WDER01000067">
    <property type="protein sequence ID" value="KAB6079554.1"/>
    <property type="molecule type" value="Genomic_DNA"/>
</dbReference>
<organism evidence="1 2">
    <name type="scientific">Bacteroides xylanisolvens</name>
    <dbReference type="NCBI Taxonomy" id="371601"/>
    <lineage>
        <taxon>Bacteria</taxon>
        <taxon>Pseudomonadati</taxon>
        <taxon>Bacteroidota</taxon>
        <taxon>Bacteroidia</taxon>
        <taxon>Bacteroidales</taxon>
        <taxon>Bacteroidaceae</taxon>
        <taxon>Bacteroides</taxon>
    </lineage>
</organism>